<feature type="binding site" evidence="1">
    <location>
        <position position="114"/>
    </location>
    <ligand>
        <name>Mg(2+)</name>
        <dbReference type="ChEBI" id="CHEBI:18420"/>
        <label>1</label>
    </ligand>
</feature>
<dbReference type="InterPro" id="IPR005502">
    <property type="entry name" value="Ribosyl_crysJ1"/>
</dbReference>
<comment type="cofactor">
    <cofactor evidence="1">
        <name>Mg(2+)</name>
        <dbReference type="ChEBI" id="CHEBI:18420"/>
    </cofactor>
    <text evidence="1">Binds 2 magnesium ions per subunit.</text>
</comment>
<feature type="binding site" evidence="1">
    <location>
        <position position="113"/>
    </location>
    <ligand>
        <name>Mg(2+)</name>
        <dbReference type="ChEBI" id="CHEBI:18420"/>
        <label>1</label>
    </ligand>
</feature>
<feature type="binding site" evidence="1">
    <location>
        <position position="313"/>
    </location>
    <ligand>
        <name>Mg(2+)</name>
        <dbReference type="ChEBI" id="CHEBI:18420"/>
        <label>1</label>
    </ligand>
</feature>
<comment type="caution">
    <text evidence="2">The sequence shown here is derived from an EMBL/GenBank/DDBJ whole genome shotgun (WGS) entry which is preliminary data.</text>
</comment>
<feature type="binding site" evidence="1">
    <location>
        <position position="314"/>
    </location>
    <ligand>
        <name>Mg(2+)</name>
        <dbReference type="ChEBI" id="CHEBI:18420"/>
        <label>1</label>
    </ligand>
</feature>
<dbReference type="PANTHER" id="PTHR16222">
    <property type="entry name" value="ADP-RIBOSYLGLYCOHYDROLASE"/>
    <property type="match status" value="1"/>
</dbReference>
<dbReference type="NCBIfam" id="NF041672">
    <property type="entry name" value="ADPriboarghdlase"/>
    <property type="match status" value="1"/>
</dbReference>
<dbReference type="EMBL" id="RBRQ01000036">
    <property type="protein sequence ID" value="RMR14719.1"/>
    <property type="molecule type" value="Genomic_DNA"/>
</dbReference>
<dbReference type="SUPFAM" id="SSF101478">
    <property type="entry name" value="ADP-ribosylglycohydrolase"/>
    <property type="match status" value="1"/>
</dbReference>
<feature type="binding site" evidence="1">
    <location>
        <position position="311"/>
    </location>
    <ligand>
        <name>Mg(2+)</name>
        <dbReference type="ChEBI" id="CHEBI:18420"/>
        <label>1</label>
    </ligand>
</feature>
<reference evidence="2 3" key="1">
    <citation type="submission" date="2018-08" db="EMBL/GenBank/DDBJ databases">
        <title>Recombination of ecologically and evolutionarily significant loci maintains genetic cohesion in the Pseudomonas syringae species complex.</title>
        <authorList>
            <person name="Dillon M."/>
            <person name="Thakur S."/>
            <person name="Almeida R.N.D."/>
            <person name="Weir B.S."/>
            <person name="Guttman D.S."/>
        </authorList>
    </citation>
    <scope>NUCLEOTIDE SEQUENCE [LARGE SCALE GENOMIC DNA]</scope>
    <source>
        <strain evidence="2 3">ICMP 8670</strain>
    </source>
</reference>
<gene>
    <name evidence="2" type="ORF">ALP92_02350</name>
</gene>
<dbReference type="AlphaFoldDB" id="A0A3M4SIJ0"/>
<evidence type="ECO:0000256" key="1">
    <source>
        <dbReference type="PIRSR" id="PIRSR605502-1"/>
    </source>
</evidence>
<dbReference type="InterPro" id="IPR049650">
    <property type="entry name" value="Tri1-like"/>
</dbReference>
<feature type="binding site" evidence="1">
    <location>
        <position position="112"/>
    </location>
    <ligand>
        <name>Mg(2+)</name>
        <dbReference type="ChEBI" id="CHEBI:18420"/>
        <label>1</label>
    </ligand>
</feature>
<accession>A0A3M4SIJ0</accession>
<dbReference type="InterPro" id="IPR036705">
    <property type="entry name" value="Ribosyl_crysJ1_sf"/>
</dbReference>
<dbReference type="PANTHER" id="PTHR16222:SF12">
    <property type="entry name" value="ADP-RIBOSYLGLYCOHYDROLASE-RELATED"/>
    <property type="match status" value="1"/>
</dbReference>
<keyword evidence="1" id="KW-0479">Metal-binding</keyword>
<dbReference type="InterPro" id="IPR050792">
    <property type="entry name" value="ADP-ribosylglycohydrolase"/>
</dbReference>
<dbReference type="Proteomes" id="UP000276615">
    <property type="component" value="Unassembled WGS sequence"/>
</dbReference>
<keyword evidence="2" id="KW-0378">Hydrolase</keyword>
<organism evidence="2 3">
    <name type="scientific">Pseudomonas syringae pv. primulae</name>
    <dbReference type="NCBI Taxonomy" id="251707"/>
    <lineage>
        <taxon>Bacteria</taxon>
        <taxon>Pseudomonadati</taxon>
        <taxon>Pseudomonadota</taxon>
        <taxon>Gammaproteobacteria</taxon>
        <taxon>Pseudomonadales</taxon>
        <taxon>Pseudomonadaceae</taxon>
        <taxon>Pseudomonas</taxon>
    </lineage>
</organism>
<protein>
    <submittedName>
        <fullName evidence="2">ADP-ribosylglycohydrolase</fullName>
    </submittedName>
</protein>
<dbReference type="RefSeq" id="WP_183138698.1">
    <property type="nucleotide sequence ID" value="NZ_RBRQ01000036.1"/>
</dbReference>
<name>A0A3M4SIJ0_9PSED</name>
<keyword evidence="1" id="KW-0460">Magnesium</keyword>
<dbReference type="GO" id="GO:0016787">
    <property type="term" value="F:hydrolase activity"/>
    <property type="evidence" value="ECO:0007669"/>
    <property type="project" value="UniProtKB-KW"/>
</dbReference>
<sequence length="369" mass="40597">MIDLRSSNETLDQYVERYDHLLPPPSAQLLQRMDYMLQADAPTLPVEKPDWIASRTCTLTEEQALDRAKGCLLGLAIGDAVGTTLEFLPRDRSHVHDMVGGGPFRLNPGEWTDDTSMALCLADTYLAKGNFDLIDYAARLGRWYLSGENSHNGRCFDIGNATRTAIEERLKNGGLWYGNAAPSTAGNGSIIRLAPTAIFCRHSLSATWRDSAAQSQCTHRALEAISCCRLLGAQLHLALNGADKEETLSPMIRPLRPRVLIINAGEYKQKTRDQIRSSGYVIDTLEAALWAVWNTDNFKDAILLAANLGDDADSVAATAGQIAGALYGVSGMPEEWVRNVAWSGHIQSLAQQLFERAPLHDYLDEPVRD</sequence>
<dbReference type="Pfam" id="PF03747">
    <property type="entry name" value="ADP_ribosyl_GH"/>
    <property type="match status" value="1"/>
</dbReference>
<dbReference type="Gene3D" id="1.10.4080.10">
    <property type="entry name" value="ADP-ribosylation/Crystallin J1"/>
    <property type="match status" value="1"/>
</dbReference>
<dbReference type="GO" id="GO:0046872">
    <property type="term" value="F:metal ion binding"/>
    <property type="evidence" value="ECO:0007669"/>
    <property type="project" value="UniProtKB-KW"/>
</dbReference>
<evidence type="ECO:0000313" key="3">
    <source>
        <dbReference type="Proteomes" id="UP000276615"/>
    </source>
</evidence>
<proteinExistence type="predicted"/>
<evidence type="ECO:0000313" key="2">
    <source>
        <dbReference type="EMBL" id="RMR14719.1"/>
    </source>
</evidence>